<dbReference type="SUPFAM" id="SSF161098">
    <property type="entry name" value="MetI-like"/>
    <property type="match status" value="1"/>
</dbReference>
<feature type="transmembrane region" description="Helical" evidence="8">
    <location>
        <begin position="151"/>
        <end position="167"/>
    </location>
</feature>
<evidence type="ECO:0000259" key="10">
    <source>
        <dbReference type="PROSITE" id="PS50928"/>
    </source>
</evidence>
<evidence type="ECO:0000256" key="1">
    <source>
        <dbReference type="ARBA" id="ARBA00004651"/>
    </source>
</evidence>
<feature type="transmembrane region" description="Helical" evidence="8">
    <location>
        <begin position="244"/>
        <end position="271"/>
    </location>
</feature>
<evidence type="ECO:0000256" key="9">
    <source>
        <dbReference type="SAM" id="MobiDB-lite"/>
    </source>
</evidence>
<dbReference type="PANTHER" id="PTHR42929">
    <property type="entry name" value="INNER MEMBRANE ABC TRANSPORTER PERMEASE PROTEIN YDCU-RELATED-RELATED"/>
    <property type="match status" value="1"/>
</dbReference>
<evidence type="ECO:0000256" key="2">
    <source>
        <dbReference type="ARBA" id="ARBA00007069"/>
    </source>
</evidence>
<dbReference type="PROSITE" id="PS50928">
    <property type="entry name" value="ABC_TM1"/>
    <property type="match status" value="1"/>
</dbReference>
<feature type="region of interest" description="Disordered" evidence="9">
    <location>
        <begin position="1"/>
        <end position="34"/>
    </location>
</feature>
<proteinExistence type="inferred from homology"/>
<reference evidence="11 12" key="1">
    <citation type="submission" date="2019-03" db="EMBL/GenBank/DDBJ databases">
        <title>Genomic Encyclopedia of Type Strains, Phase IV (KMG-V): Genome sequencing to study the core and pangenomes of soil and plant-associated prokaryotes.</title>
        <authorList>
            <person name="Whitman W."/>
        </authorList>
    </citation>
    <scope>NUCLEOTIDE SEQUENCE [LARGE SCALE GENOMIC DNA]</scope>
    <source>
        <strain evidence="11 12">23C40</strain>
    </source>
</reference>
<dbReference type="EMBL" id="SLVU01000009">
    <property type="protein sequence ID" value="TCN29872.1"/>
    <property type="molecule type" value="Genomic_DNA"/>
</dbReference>
<feature type="transmembrane region" description="Helical" evidence="8">
    <location>
        <begin position="117"/>
        <end position="144"/>
    </location>
</feature>
<keyword evidence="4" id="KW-1003">Cell membrane</keyword>
<accession>A0A4R2BSU0</accession>
<dbReference type="InterPro" id="IPR035906">
    <property type="entry name" value="MetI-like_sf"/>
</dbReference>
<feature type="domain" description="ABC transmembrane type-1" evidence="10">
    <location>
        <begin position="118"/>
        <end position="322"/>
    </location>
</feature>
<comment type="caution">
    <text evidence="11">The sequence shown here is derived from an EMBL/GenBank/DDBJ whole genome shotgun (WGS) entry which is preliminary data.</text>
</comment>
<comment type="similarity">
    <text evidence="2">Belongs to the binding-protein-dependent transport system permease family. CysTW subfamily.</text>
</comment>
<evidence type="ECO:0000313" key="12">
    <source>
        <dbReference type="Proteomes" id="UP000295043"/>
    </source>
</evidence>
<evidence type="ECO:0000256" key="6">
    <source>
        <dbReference type="ARBA" id="ARBA00022989"/>
    </source>
</evidence>
<keyword evidence="5 8" id="KW-0812">Transmembrane</keyword>
<feature type="transmembrane region" description="Helical" evidence="8">
    <location>
        <begin position="61"/>
        <end position="90"/>
    </location>
</feature>
<sequence>MSKVRPSPWPSPPAGEGTGAAGSLSPFEGESDWPAGRMRAQFNTRFNGLTMRAAKNTKRNLVTAALVAPAAAWLCVFLVLPFIAMLVFAVGERAPEGGYQAAFTFAQFANLPTRAAAFWNTLMLAPAGALLCLLVAYPVAYYLAVRANPRYRLILVSLVVVPFWTSLLVRTYAWMYILGSRGIPNLLAMIGIEDVRMLNTPGAVLLGIVYGYLPLMIMPIYVSLEKLDRRLLEASADLGAKPVSSFFGVTLPLSLPGVMTGVALVTILLLGEYLIPQLLGGGKVFFIGNALVDLFLQSRNWPFGSAIAVTLVAVVVVVLMVAMRIAWKVAGTRQVDLV</sequence>
<dbReference type="PANTHER" id="PTHR42929:SF1">
    <property type="entry name" value="INNER MEMBRANE ABC TRANSPORTER PERMEASE PROTEIN YDCU-RELATED"/>
    <property type="match status" value="1"/>
</dbReference>
<dbReference type="CDD" id="cd06261">
    <property type="entry name" value="TM_PBP2"/>
    <property type="match status" value="1"/>
</dbReference>
<evidence type="ECO:0000256" key="4">
    <source>
        <dbReference type="ARBA" id="ARBA00022475"/>
    </source>
</evidence>
<dbReference type="AlphaFoldDB" id="A0A4R2BSU0"/>
<dbReference type="GO" id="GO:0055085">
    <property type="term" value="P:transmembrane transport"/>
    <property type="evidence" value="ECO:0007669"/>
    <property type="project" value="InterPro"/>
</dbReference>
<evidence type="ECO:0000256" key="5">
    <source>
        <dbReference type="ARBA" id="ARBA00022692"/>
    </source>
</evidence>
<dbReference type="Gene3D" id="1.10.3720.10">
    <property type="entry name" value="MetI-like"/>
    <property type="match status" value="1"/>
</dbReference>
<keyword evidence="3 8" id="KW-0813">Transport</keyword>
<dbReference type="Pfam" id="PF00528">
    <property type="entry name" value="BPD_transp_1"/>
    <property type="match status" value="1"/>
</dbReference>
<keyword evidence="7 8" id="KW-0472">Membrane</keyword>
<feature type="transmembrane region" description="Helical" evidence="8">
    <location>
        <begin position="303"/>
        <end position="323"/>
    </location>
</feature>
<dbReference type="GO" id="GO:0005886">
    <property type="term" value="C:plasma membrane"/>
    <property type="evidence" value="ECO:0007669"/>
    <property type="project" value="UniProtKB-SubCell"/>
</dbReference>
<dbReference type="Proteomes" id="UP000295043">
    <property type="component" value="Unassembled WGS sequence"/>
</dbReference>
<keyword evidence="6 8" id="KW-1133">Transmembrane helix</keyword>
<organism evidence="11 12">
    <name type="scientific">Sinorhizobium americanum</name>
    <dbReference type="NCBI Taxonomy" id="194963"/>
    <lineage>
        <taxon>Bacteria</taxon>
        <taxon>Pseudomonadati</taxon>
        <taxon>Pseudomonadota</taxon>
        <taxon>Alphaproteobacteria</taxon>
        <taxon>Hyphomicrobiales</taxon>
        <taxon>Rhizobiaceae</taxon>
        <taxon>Sinorhizobium/Ensifer group</taxon>
        <taxon>Sinorhizobium</taxon>
    </lineage>
</organism>
<comment type="subcellular location">
    <subcellularLocation>
        <location evidence="1 8">Cell membrane</location>
        <topology evidence="1 8">Multi-pass membrane protein</topology>
    </subcellularLocation>
</comment>
<gene>
    <name evidence="11" type="ORF">EV184_109179</name>
</gene>
<evidence type="ECO:0000313" key="11">
    <source>
        <dbReference type="EMBL" id="TCN29872.1"/>
    </source>
</evidence>
<evidence type="ECO:0000256" key="7">
    <source>
        <dbReference type="ARBA" id="ARBA00023136"/>
    </source>
</evidence>
<feature type="transmembrane region" description="Helical" evidence="8">
    <location>
        <begin position="204"/>
        <end position="224"/>
    </location>
</feature>
<evidence type="ECO:0000256" key="8">
    <source>
        <dbReference type="RuleBase" id="RU363032"/>
    </source>
</evidence>
<name>A0A4R2BSU0_9HYPH</name>
<protein>
    <submittedName>
        <fullName evidence="11">Spermidine/putrescine transport system permease protein</fullName>
    </submittedName>
</protein>
<dbReference type="InterPro" id="IPR000515">
    <property type="entry name" value="MetI-like"/>
</dbReference>
<evidence type="ECO:0000256" key="3">
    <source>
        <dbReference type="ARBA" id="ARBA00022448"/>
    </source>
</evidence>